<dbReference type="Proteomes" id="UP001634394">
    <property type="component" value="Unassembled WGS sequence"/>
</dbReference>
<dbReference type="AlphaFoldDB" id="A0ABD3X886"/>
<evidence type="ECO:0000313" key="2">
    <source>
        <dbReference type="Proteomes" id="UP001634394"/>
    </source>
</evidence>
<sequence length="178" mass="19872">MEVIRRLPYPFPNAQKTQPGSHTIRPQERPYIAQTACDSTAEPAIFQYAESGTTPSESAAVPPVGRLYENLHSDPRVVFAGALSSYHTGPAADLLRLLRDRALVCPNREVRHVPEGVAMIRRTERAYLPTGEVYELNTSFLLDPTYRIRLESGTMMDAAPSRQTVDSAVQCDIIQFRL</sequence>
<accession>A0ABD3X886</accession>
<reference evidence="1 2" key="1">
    <citation type="submission" date="2024-11" db="EMBL/GenBank/DDBJ databases">
        <title>Chromosome-level genome assembly of the freshwater bivalve Anodonta woodiana.</title>
        <authorList>
            <person name="Chen X."/>
        </authorList>
    </citation>
    <scope>NUCLEOTIDE SEQUENCE [LARGE SCALE GENOMIC DNA]</scope>
    <source>
        <strain evidence="1">MN2024</strain>
        <tissue evidence="1">Gills</tissue>
    </source>
</reference>
<organism evidence="1 2">
    <name type="scientific">Sinanodonta woodiana</name>
    <name type="common">Chinese pond mussel</name>
    <name type="synonym">Anodonta woodiana</name>
    <dbReference type="NCBI Taxonomy" id="1069815"/>
    <lineage>
        <taxon>Eukaryota</taxon>
        <taxon>Metazoa</taxon>
        <taxon>Spiralia</taxon>
        <taxon>Lophotrochozoa</taxon>
        <taxon>Mollusca</taxon>
        <taxon>Bivalvia</taxon>
        <taxon>Autobranchia</taxon>
        <taxon>Heteroconchia</taxon>
        <taxon>Palaeoheterodonta</taxon>
        <taxon>Unionida</taxon>
        <taxon>Unionoidea</taxon>
        <taxon>Unionidae</taxon>
        <taxon>Unioninae</taxon>
        <taxon>Sinanodonta</taxon>
    </lineage>
</organism>
<name>A0ABD3X886_SINWO</name>
<evidence type="ECO:0000313" key="1">
    <source>
        <dbReference type="EMBL" id="KAL3881925.1"/>
    </source>
</evidence>
<comment type="caution">
    <text evidence="1">The sequence shown here is derived from an EMBL/GenBank/DDBJ whole genome shotgun (WGS) entry which is preliminary data.</text>
</comment>
<proteinExistence type="predicted"/>
<protein>
    <submittedName>
        <fullName evidence="1">Uncharacterized protein</fullName>
    </submittedName>
</protein>
<keyword evidence="2" id="KW-1185">Reference proteome</keyword>
<dbReference type="EMBL" id="JBJQND010000003">
    <property type="protein sequence ID" value="KAL3881925.1"/>
    <property type="molecule type" value="Genomic_DNA"/>
</dbReference>
<gene>
    <name evidence="1" type="ORF">ACJMK2_028311</name>
</gene>